<keyword evidence="3" id="KW-0576">Peroxisome</keyword>
<dbReference type="PANTHER" id="PTHR34180">
    <property type="entry name" value="PEPTIDASE C45"/>
    <property type="match status" value="1"/>
</dbReference>
<evidence type="ECO:0000256" key="11">
    <source>
        <dbReference type="ARBA" id="ARBA00081104"/>
    </source>
</evidence>
<evidence type="ECO:0000256" key="3">
    <source>
        <dbReference type="ARBA" id="ARBA00023140"/>
    </source>
</evidence>
<dbReference type="Pfam" id="PF03417">
    <property type="entry name" value="AAT"/>
    <property type="match status" value="1"/>
</dbReference>
<dbReference type="PANTHER" id="PTHR34180:SF1">
    <property type="entry name" value="BETA-ALANYL-DOPAMINE_CARCININE HYDROLASE"/>
    <property type="match status" value="1"/>
</dbReference>
<evidence type="ECO:0000256" key="4">
    <source>
        <dbReference type="ARBA" id="ARBA00023315"/>
    </source>
</evidence>
<comment type="catalytic activity">
    <reaction evidence="5">
        <text>isopenicillin N + phenylacetyl-CoA + H2O = penicillin G + L-2-aminoadipate + CoA + H(+)</text>
        <dbReference type="Rhea" id="RHEA:20720"/>
        <dbReference type="ChEBI" id="CHEBI:15377"/>
        <dbReference type="ChEBI" id="CHEBI:15378"/>
        <dbReference type="ChEBI" id="CHEBI:51354"/>
        <dbReference type="ChEBI" id="CHEBI:57287"/>
        <dbReference type="ChEBI" id="CHEBI:57390"/>
        <dbReference type="ChEBI" id="CHEBI:58399"/>
        <dbReference type="ChEBI" id="CHEBI:58672"/>
        <dbReference type="EC" id="2.3.1.164"/>
    </reaction>
    <physiologicalReaction direction="left-to-right" evidence="5">
        <dbReference type="Rhea" id="RHEA:20721"/>
    </physiologicalReaction>
</comment>
<evidence type="ECO:0000256" key="9">
    <source>
        <dbReference type="ARBA" id="ARBA00066399"/>
    </source>
</evidence>
<dbReference type="Proteomes" id="UP001153461">
    <property type="component" value="Unassembled WGS sequence"/>
</dbReference>
<dbReference type="GO" id="GO:0042318">
    <property type="term" value="P:penicillin biosynthetic process"/>
    <property type="evidence" value="ECO:0007669"/>
    <property type="project" value="UniProtKB-ARBA"/>
</dbReference>
<dbReference type="OrthoDB" id="189997at2759"/>
<name>A0A9W4HQK2_PENNA</name>
<comment type="pathway">
    <text evidence="6">Antibiotic biosynthesis; penicillin G biosynthesis; penicillin G from L-alpha-aminoadipate and L-cysteine and L-valine: step 3/3.</text>
</comment>
<organism evidence="14 15">
    <name type="scientific">Penicillium nalgiovense</name>
    <dbReference type="NCBI Taxonomy" id="60175"/>
    <lineage>
        <taxon>Eukaryota</taxon>
        <taxon>Fungi</taxon>
        <taxon>Dikarya</taxon>
        <taxon>Ascomycota</taxon>
        <taxon>Pezizomycotina</taxon>
        <taxon>Eurotiomycetes</taxon>
        <taxon>Eurotiomycetidae</taxon>
        <taxon>Eurotiales</taxon>
        <taxon>Aspergillaceae</taxon>
        <taxon>Penicillium</taxon>
    </lineage>
</organism>
<dbReference type="EMBL" id="CAJVNV010000166">
    <property type="protein sequence ID" value="CAG8088606.1"/>
    <property type="molecule type" value="Genomic_DNA"/>
</dbReference>
<dbReference type="EC" id="2.3.1.164" evidence="9"/>
<dbReference type="Gene3D" id="1.10.10.2120">
    <property type="match status" value="1"/>
</dbReference>
<keyword evidence="2" id="KW-0808">Transferase</keyword>
<protein>
    <recommendedName>
        <fullName evidence="10">Isopenicillin-N N-acyltransferase</fullName>
        <ecNumber evidence="9">2.3.1.164</ecNumber>
    </recommendedName>
    <alternativeName>
        <fullName evidence="11">Acyl-coenzyme A:6-aminopenicillanic-acid-acyltransferase 40 kDa form</fullName>
    </alternativeName>
    <alternativeName>
        <fullName evidence="12">Penicillin biosynthetis cluster protein aatA</fullName>
    </alternativeName>
</protein>
<feature type="domain" description="Peptidase C45 hydrolase" evidence="13">
    <location>
        <begin position="158"/>
        <end position="382"/>
    </location>
</feature>
<dbReference type="GO" id="GO:0005782">
    <property type="term" value="C:peroxisomal matrix"/>
    <property type="evidence" value="ECO:0007669"/>
    <property type="project" value="UniProtKB-SubCell"/>
</dbReference>
<dbReference type="FunFam" id="1.10.10.2120:FF:000002">
    <property type="entry name" value="Acyl-coenzyme A:6-aminopenicillanic-acid-acyltransferase 40 kDa form"/>
    <property type="match status" value="1"/>
</dbReference>
<evidence type="ECO:0000256" key="1">
    <source>
        <dbReference type="ARBA" id="ARBA00004253"/>
    </source>
</evidence>
<dbReference type="InterPro" id="IPR005079">
    <property type="entry name" value="Peptidase_C45_hydrolase"/>
</dbReference>
<evidence type="ECO:0000256" key="7">
    <source>
        <dbReference type="ARBA" id="ARBA00060981"/>
    </source>
</evidence>
<dbReference type="AlphaFoldDB" id="A0A9W4HQK2"/>
<evidence type="ECO:0000256" key="8">
    <source>
        <dbReference type="ARBA" id="ARBA00063270"/>
    </source>
</evidence>
<evidence type="ECO:0000256" key="5">
    <source>
        <dbReference type="ARBA" id="ARBA00053009"/>
    </source>
</evidence>
<evidence type="ECO:0000313" key="14">
    <source>
        <dbReference type="EMBL" id="CAG8088606.1"/>
    </source>
</evidence>
<dbReference type="FunFam" id="3.60.60.10:FF:000010">
    <property type="entry name" value="Acyl-coenzyme A:6-aminopenicillanic-acid-acyltransferase 40 kDa form"/>
    <property type="match status" value="1"/>
</dbReference>
<comment type="subcellular location">
    <subcellularLocation>
        <location evidence="1">Peroxisome matrix</location>
    </subcellularLocation>
</comment>
<evidence type="ECO:0000256" key="2">
    <source>
        <dbReference type="ARBA" id="ARBA00022679"/>
    </source>
</evidence>
<evidence type="ECO:0000256" key="6">
    <source>
        <dbReference type="ARBA" id="ARBA00060677"/>
    </source>
</evidence>
<sequence length="404" mass="45272">MIILRTRISSLYVKFQLFTHLRPASEMLQVICQGTPFEVSAALNINFYLLNHTSSDLIQIGYQHGSAAKAVIARSIDFAVDLIRGKTKKTDEELKQVLSQLGRVIEERWPRYYEEIRGIAKGAERDVSEIVMLNTRTEFAYGLKAARDGCTTAYCQLPNGALQGQNWDFFTATKENLIRLTIRQAGLPTIKFITEAGIIGKVGFNSAGVAVNYNALHLQGLRPTGVPSHIALRIALESTSPSQAYDRIVEQGGMAASAFIMVGNGHEAFGLEFSPTSIRKQVLDANGRLVHTNHCLLPHGENEKEIDPLPDSWNRHQRMEHLLGGFDGTKQAFAQLWEDEDNYPFGICRAYEEGKSRGATLFNIIYDHARREATVRLGRPNNPDEMFVMRFDEEDERSALNAKL</sequence>
<dbReference type="Gene3D" id="3.60.60.10">
    <property type="entry name" value="Penicillin V Acylase, Chain A"/>
    <property type="match status" value="1"/>
</dbReference>
<comment type="subunit">
    <text evidence="8">The active form of the enzyme results from processing of the 40-kDa monomeric precursor to a heterodimer containing subunits of 11 and 29 kDa.</text>
</comment>
<keyword evidence="4" id="KW-0012">Acyltransferase</keyword>
<evidence type="ECO:0000256" key="12">
    <source>
        <dbReference type="ARBA" id="ARBA00084034"/>
    </source>
</evidence>
<dbReference type="GO" id="GO:0050640">
    <property type="term" value="F:isopenicillin-N N-acyltransferase activity"/>
    <property type="evidence" value="ECO:0007669"/>
    <property type="project" value="UniProtKB-EC"/>
</dbReference>
<dbReference type="InterPro" id="IPR047794">
    <property type="entry name" value="C45_proenzyme-like"/>
</dbReference>
<dbReference type="InterPro" id="IPR047801">
    <property type="entry name" value="Peptidase_C45"/>
</dbReference>
<evidence type="ECO:0000313" key="15">
    <source>
        <dbReference type="Proteomes" id="UP001153461"/>
    </source>
</evidence>
<evidence type="ECO:0000256" key="10">
    <source>
        <dbReference type="ARBA" id="ARBA00071244"/>
    </source>
</evidence>
<comment type="similarity">
    <text evidence="7">Belongs to the peptidase C45 family.</text>
</comment>
<evidence type="ECO:0000259" key="13">
    <source>
        <dbReference type="Pfam" id="PF03417"/>
    </source>
</evidence>
<proteinExistence type="inferred from homology"/>
<gene>
    <name evidence="14" type="ORF">PNAL_LOCUS4347</name>
</gene>
<accession>A0A9W4HQK2</accession>
<comment type="caution">
    <text evidence="14">The sequence shown here is derived from an EMBL/GenBank/DDBJ whole genome shotgun (WGS) entry which is preliminary data.</text>
</comment>
<reference evidence="14" key="1">
    <citation type="submission" date="2021-07" db="EMBL/GenBank/DDBJ databases">
        <authorList>
            <person name="Branca A.L. A."/>
        </authorList>
    </citation>
    <scope>NUCLEOTIDE SEQUENCE</scope>
</reference>
<dbReference type="NCBIfam" id="NF040521">
    <property type="entry name" value="C45_proenzyme"/>
    <property type="match status" value="1"/>
</dbReference>